<comment type="caution">
    <text evidence="1">The sequence shown here is derived from an EMBL/GenBank/DDBJ whole genome shotgun (WGS) entry which is preliminary data.</text>
</comment>
<evidence type="ECO:0000313" key="1">
    <source>
        <dbReference type="EMBL" id="GET42476.1"/>
    </source>
</evidence>
<reference evidence="1" key="1">
    <citation type="submission" date="2019-10" db="EMBL/GenBank/DDBJ databases">
        <title>Draft genome sequece of Microseira wollei NIES-4236.</title>
        <authorList>
            <person name="Yamaguchi H."/>
            <person name="Suzuki S."/>
            <person name="Kawachi M."/>
        </authorList>
    </citation>
    <scope>NUCLEOTIDE SEQUENCE</scope>
    <source>
        <strain evidence="1">NIES-4236</strain>
    </source>
</reference>
<organism evidence="1 2">
    <name type="scientific">Microseira wollei NIES-4236</name>
    <dbReference type="NCBI Taxonomy" id="2530354"/>
    <lineage>
        <taxon>Bacteria</taxon>
        <taxon>Bacillati</taxon>
        <taxon>Cyanobacteriota</taxon>
        <taxon>Cyanophyceae</taxon>
        <taxon>Oscillatoriophycideae</taxon>
        <taxon>Aerosakkonematales</taxon>
        <taxon>Aerosakkonemataceae</taxon>
        <taxon>Microseira</taxon>
    </lineage>
</organism>
<dbReference type="Proteomes" id="UP001050975">
    <property type="component" value="Unassembled WGS sequence"/>
</dbReference>
<dbReference type="EMBL" id="BLAY01000166">
    <property type="protein sequence ID" value="GET42476.1"/>
    <property type="molecule type" value="Genomic_DNA"/>
</dbReference>
<accession>A0AAV3XNU1</accession>
<evidence type="ECO:0008006" key="3">
    <source>
        <dbReference type="Google" id="ProtNLM"/>
    </source>
</evidence>
<evidence type="ECO:0000313" key="2">
    <source>
        <dbReference type="Proteomes" id="UP001050975"/>
    </source>
</evidence>
<sequence>MRFVLDCSVAISWCMADENDTYANAIWNLML</sequence>
<gene>
    <name evidence="1" type="ORF">MiSe_72930</name>
</gene>
<proteinExistence type="predicted"/>
<protein>
    <recommendedName>
        <fullName evidence="3">PIN domain-containing protein</fullName>
    </recommendedName>
</protein>
<keyword evidence="2" id="KW-1185">Reference proteome</keyword>
<dbReference type="AlphaFoldDB" id="A0AAV3XNU1"/>
<name>A0AAV3XNU1_9CYAN</name>